<keyword evidence="3" id="KW-1185">Reference proteome</keyword>
<dbReference type="AlphaFoldDB" id="A0AA48HX92"/>
<feature type="domain" description="PilZ" evidence="1">
    <location>
        <begin position="159"/>
        <end position="251"/>
    </location>
</feature>
<gene>
    <name evidence="2" type="ORF">MACH26_30790</name>
</gene>
<dbReference type="EMBL" id="AP027272">
    <property type="protein sequence ID" value="BDX07558.1"/>
    <property type="molecule type" value="Genomic_DNA"/>
</dbReference>
<dbReference type="Proteomes" id="UP001333710">
    <property type="component" value="Chromosome"/>
</dbReference>
<dbReference type="Pfam" id="PF07238">
    <property type="entry name" value="PilZ"/>
    <property type="match status" value="2"/>
</dbReference>
<evidence type="ECO:0000313" key="3">
    <source>
        <dbReference type="Proteomes" id="UP001333710"/>
    </source>
</evidence>
<protein>
    <submittedName>
        <fullName evidence="2">Pilus assembly protein PilZ</fullName>
    </submittedName>
</protein>
<feature type="domain" description="PilZ" evidence="1">
    <location>
        <begin position="509"/>
        <end position="592"/>
    </location>
</feature>
<dbReference type="InterPro" id="IPR009875">
    <property type="entry name" value="PilZ_domain"/>
</dbReference>
<evidence type="ECO:0000313" key="2">
    <source>
        <dbReference type="EMBL" id="BDX07558.1"/>
    </source>
</evidence>
<dbReference type="GO" id="GO:0035438">
    <property type="term" value="F:cyclic-di-GMP binding"/>
    <property type="evidence" value="ECO:0007669"/>
    <property type="project" value="InterPro"/>
</dbReference>
<reference evidence="2" key="1">
    <citation type="submission" date="2023-01" db="EMBL/GenBank/DDBJ databases">
        <title>Complete genome sequence of Planctobacterium marinum strain Dej080120_11.</title>
        <authorList>
            <person name="Ueki S."/>
            <person name="Maruyama F."/>
        </authorList>
    </citation>
    <scope>NUCLEOTIDE SEQUENCE</scope>
    <source>
        <strain evidence="2">Dej080120_11</strain>
    </source>
</reference>
<accession>A0AA48HX92</accession>
<evidence type="ECO:0000259" key="1">
    <source>
        <dbReference type="Pfam" id="PF07238"/>
    </source>
</evidence>
<proteinExistence type="predicted"/>
<sequence>MDKVLEEYSEVVDKLKPFVNKPNFAQMVTKHAVGVPKQKVFLIKMELKRLAQPTKKPVDLRGKVDGECKPFEYEGVTHFLDDAAKRVFAEETMSYGGYTVGVWESVNNSENTYKQIYKKEKEAILQHKDEPEEKFEEETAQVKQDHVVQSILFSHVISRKEERMNFAIAVEIISEDGKKIKATTMDISVGGMRVKCDEDVTFFKDKKYGVFLRGLETEYALDRKNPIPFQAMRIEKEGNEQRVNFKRDIENSSSSVNNFLQKFIHGYKRRYKINLENTEEAVVSKIYEQYYTPYMESVPVFLGVRQGKLFPKFLLTNTVNKDFVQYWTDEADQVRIEHLLSASRVKTAMHKETSEFLVYCFKQVKQNKTFFCSATIEELATSPTLRSSYFALGTKRDSWRVFKVQLSDVHPQQAHAPLTIPESVSEKVKKLNAPPAPRVMADIKALKFVALITDITTDELVNQFKNTSPNKADLPRISKTIHPKLSMPSALTVHPYKYVDNRLEQSFFLSEKARLEWNDGYYDGKTVDISYSGLMIEMDEDFPARKGALIKVSLPGLQSMTTKYKLDRMNYQLVNVSEHGSHLHLRILENRDKETKPHQGKQFFNDLIRQNRDILEAKITEDTSNHSKALRNIFAANIFNMALFYAKDGVNLKHDVMVCGDVPNQLWPLFTHGELERNQFNILPLFGHENVHANWLTREMRDLKSQEKPKQHEVYIGFNPKLEGPDAFNVKADIDFPNAEVKTSFIRSILEDKEQQFYAIKLFLVKVGKPDPENISAELNYIKVYAPHKAQSLQNHVWQIMSFTDMLDITDEVKVRLSLD</sequence>
<dbReference type="KEGG" id="pmaw:MACH26_30790"/>
<organism evidence="2 3">
    <name type="scientific">Planctobacterium marinum</name>
    <dbReference type="NCBI Taxonomy" id="1631968"/>
    <lineage>
        <taxon>Bacteria</taxon>
        <taxon>Pseudomonadati</taxon>
        <taxon>Pseudomonadota</taxon>
        <taxon>Gammaproteobacteria</taxon>
        <taxon>Alteromonadales</taxon>
        <taxon>Alteromonadaceae</taxon>
        <taxon>Planctobacterium</taxon>
    </lineage>
</organism>
<dbReference type="RefSeq" id="WP_338293593.1">
    <property type="nucleotide sequence ID" value="NZ_AP027272.1"/>
</dbReference>
<dbReference type="SUPFAM" id="SSF141371">
    <property type="entry name" value="PilZ domain-like"/>
    <property type="match status" value="2"/>
</dbReference>
<dbReference type="Gene3D" id="2.40.10.220">
    <property type="entry name" value="predicted glycosyltransferase like domains"/>
    <property type="match status" value="2"/>
</dbReference>
<name>A0AA48HX92_9ALTE</name>